<evidence type="ECO:0000256" key="1">
    <source>
        <dbReference type="SAM" id="MobiDB-lite"/>
    </source>
</evidence>
<dbReference type="InterPro" id="IPR036388">
    <property type="entry name" value="WH-like_DNA-bd_sf"/>
</dbReference>
<feature type="compositionally biased region" description="Acidic residues" evidence="1">
    <location>
        <begin position="270"/>
        <end position="279"/>
    </location>
</feature>
<dbReference type="AlphaFoldDB" id="A0ABD6A652"/>
<organism evidence="2 3">
    <name type="scientific">Halomarina halobia</name>
    <dbReference type="NCBI Taxonomy" id="3033386"/>
    <lineage>
        <taxon>Archaea</taxon>
        <taxon>Methanobacteriati</taxon>
        <taxon>Methanobacteriota</taxon>
        <taxon>Stenosarchaea group</taxon>
        <taxon>Halobacteria</taxon>
        <taxon>Halobacteriales</taxon>
        <taxon>Natronomonadaceae</taxon>
        <taxon>Halomarina</taxon>
    </lineage>
</organism>
<feature type="compositionally biased region" description="Acidic residues" evidence="1">
    <location>
        <begin position="327"/>
        <end position="378"/>
    </location>
</feature>
<protein>
    <submittedName>
        <fullName evidence="2">RPA family protein</fullName>
    </submittedName>
</protein>
<keyword evidence="3" id="KW-1185">Reference proteome</keyword>
<feature type="compositionally biased region" description="Acidic residues" evidence="1">
    <location>
        <begin position="461"/>
        <end position="472"/>
    </location>
</feature>
<evidence type="ECO:0000313" key="2">
    <source>
        <dbReference type="EMBL" id="MFC7315665.1"/>
    </source>
</evidence>
<gene>
    <name evidence="2" type="ORF">ACFQPE_02490</name>
</gene>
<dbReference type="Proteomes" id="UP001596547">
    <property type="component" value="Unassembled WGS sequence"/>
</dbReference>
<dbReference type="Gene3D" id="1.10.10.10">
    <property type="entry name" value="Winged helix-like DNA-binding domain superfamily/Winged helix DNA-binding domain"/>
    <property type="match status" value="1"/>
</dbReference>
<feature type="compositionally biased region" description="Acidic residues" evidence="1">
    <location>
        <begin position="288"/>
        <end position="311"/>
    </location>
</feature>
<name>A0ABD6A652_9EURY</name>
<dbReference type="GeneID" id="79314636"/>
<sequence length="533" mass="56141">MSSAPGRREVAHRLFAAEFNDAEYSYSESDEERAPNYVVTPTGARVNRLFAAGVVTEVTQAGENVLRARVVDPTGAFVVYAGQYQPEAMAFLDRVEPPAFVAVTGKARTFQPEDSEVVYTSVRPESMSEIDADTRDRWTVNAAERTLERVATVAAALDSGLSGSGLREALSEAGVDASLAAGIPIAMEQYGTTRGYLAALQDLALDAARLVADEVDEVGDLAVAPDEGGDEPFAPAVDVALDLDAEAVAPGTMATSTDVAEMERTAETESASEADPEPETTERTAADADAESEAAAEEREAEPEPEPESAEAESASAAPKPTADSEPAAEPEDAAEDAAAEGEPTAEDELGDFDPGEFDPDDFELDEETRQEVEEEFGTEFSSGGDVEPAGEADIEPETPAAEPEGASEAEPEPEPEPASEAEAETTAEGEPDLDSDRELAAEVGDEPAEEPEPAGRSDEPAGDEPAEEFDLEEVLLATMRELDDGDGAPREELIGRVADATGAGEDEIEDAIQDALMSGQCYEPSDDRLKPI</sequence>
<accession>A0ABD6A652</accession>
<feature type="compositionally biased region" description="Low complexity" evidence="1">
    <location>
        <begin position="312"/>
        <end position="326"/>
    </location>
</feature>
<dbReference type="EMBL" id="JBHTBF010000001">
    <property type="protein sequence ID" value="MFC7315665.1"/>
    <property type="molecule type" value="Genomic_DNA"/>
</dbReference>
<comment type="caution">
    <text evidence="2">The sequence shown here is derived from an EMBL/GenBank/DDBJ whole genome shotgun (WGS) entry which is preliminary data.</text>
</comment>
<feature type="region of interest" description="Disordered" evidence="1">
    <location>
        <begin position="249"/>
        <end position="472"/>
    </location>
</feature>
<evidence type="ECO:0000313" key="3">
    <source>
        <dbReference type="Proteomes" id="UP001596547"/>
    </source>
</evidence>
<reference evidence="2 3" key="1">
    <citation type="journal article" date="2019" name="Int. J. Syst. Evol. Microbiol.">
        <title>The Global Catalogue of Microorganisms (GCM) 10K type strain sequencing project: providing services to taxonomists for standard genome sequencing and annotation.</title>
        <authorList>
            <consortium name="The Broad Institute Genomics Platform"/>
            <consortium name="The Broad Institute Genome Sequencing Center for Infectious Disease"/>
            <person name="Wu L."/>
            <person name="Ma J."/>
        </authorList>
    </citation>
    <scope>NUCLEOTIDE SEQUENCE [LARGE SCALE GENOMIC DNA]</scope>
    <source>
        <strain evidence="2 3">PSR21</strain>
    </source>
</reference>
<feature type="compositionally biased region" description="Acidic residues" evidence="1">
    <location>
        <begin position="444"/>
        <end position="453"/>
    </location>
</feature>
<feature type="compositionally biased region" description="Acidic residues" evidence="1">
    <location>
        <begin position="406"/>
        <end position="434"/>
    </location>
</feature>
<proteinExistence type="predicted"/>
<dbReference type="RefSeq" id="WP_276305067.1">
    <property type="nucleotide sequence ID" value="NZ_CP119992.1"/>
</dbReference>